<dbReference type="EMBL" id="BEXD01000384">
    <property type="protein sequence ID" value="GBB86981.1"/>
    <property type="molecule type" value="Genomic_DNA"/>
</dbReference>
<comment type="subcellular location">
    <subcellularLocation>
        <location evidence="2">Cytoplasm</location>
    </subcellularLocation>
    <subcellularLocation>
        <location evidence="1">Lysosome</location>
    </subcellularLocation>
</comment>
<evidence type="ECO:0000256" key="2">
    <source>
        <dbReference type="ARBA" id="ARBA00004496"/>
    </source>
</evidence>
<dbReference type="EMBL" id="BLAL01000223">
    <property type="protein sequence ID" value="GES93205.1"/>
    <property type="molecule type" value="Genomic_DNA"/>
</dbReference>
<dbReference type="Proteomes" id="UP000247702">
    <property type="component" value="Unassembled WGS sequence"/>
</dbReference>
<sequence length="89" mass="9407">MESAVISVMDSLINSEEVKGVLIADEHGLCLGAKGTVNPSSAGFISAIATHAKSLHNDSNIQAPIIKIETEKLTILIQNNGNYTIAVFK</sequence>
<keyword evidence="9" id="KW-1185">Reference proteome</keyword>
<evidence type="ECO:0000256" key="6">
    <source>
        <dbReference type="ARBA" id="ARBA00032692"/>
    </source>
</evidence>
<dbReference type="GO" id="GO:0043066">
    <property type="term" value="P:negative regulation of apoptotic process"/>
    <property type="evidence" value="ECO:0007669"/>
    <property type="project" value="InterPro"/>
</dbReference>
<dbReference type="SUPFAM" id="SSF103196">
    <property type="entry name" value="Roadblock/LC7 domain"/>
    <property type="match status" value="1"/>
</dbReference>
<organism evidence="7 9">
    <name type="scientific">Rhizophagus clarus</name>
    <dbReference type="NCBI Taxonomy" id="94130"/>
    <lineage>
        <taxon>Eukaryota</taxon>
        <taxon>Fungi</taxon>
        <taxon>Fungi incertae sedis</taxon>
        <taxon>Mucoromycota</taxon>
        <taxon>Glomeromycotina</taxon>
        <taxon>Glomeromycetes</taxon>
        <taxon>Glomerales</taxon>
        <taxon>Glomeraceae</taxon>
        <taxon>Rhizophagus</taxon>
    </lineage>
</organism>
<evidence type="ECO:0000256" key="5">
    <source>
        <dbReference type="ARBA" id="ARBA00023228"/>
    </source>
</evidence>
<keyword evidence="4" id="KW-0963">Cytoplasm</keyword>
<dbReference type="GO" id="GO:0071230">
    <property type="term" value="P:cellular response to amino acid stimulus"/>
    <property type="evidence" value="ECO:0007669"/>
    <property type="project" value="TreeGrafter"/>
</dbReference>
<proteinExistence type="inferred from homology"/>
<protein>
    <recommendedName>
        <fullName evidence="6">Late endosomal/lysosomal adaptor and MAPK and MTOR activator 5</fullName>
    </recommendedName>
</protein>
<evidence type="ECO:0000256" key="4">
    <source>
        <dbReference type="ARBA" id="ARBA00022490"/>
    </source>
</evidence>
<dbReference type="PANTHER" id="PTHR13342:SF2">
    <property type="entry name" value="RAGULATOR COMPLEX PROTEIN LAMTOR5"/>
    <property type="match status" value="1"/>
</dbReference>
<dbReference type="FunFam" id="3.30.450.30:FF:000005">
    <property type="entry name" value="Ragulator complex protein LAMTOR5 homolog"/>
    <property type="match status" value="1"/>
</dbReference>
<comment type="caution">
    <text evidence="7">The sequence shown here is derived from an EMBL/GenBank/DDBJ whole genome shotgun (WGS) entry which is preliminary data.</text>
</comment>
<evidence type="ECO:0000313" key="9">
    <source>
        <dbReference type="Proteomes" id="UP000247702"/>
    </source>
</evidence>
<evidence type="ECO:0000256" key="1">
    <source>
        <dbReference type="ARBA" id="ARBA00004371"/>
    </source>
</evidence>
<evidence type="ECO:0000313" key="7">
    <source>
        <dbReference type="EMBL" id="GBB86981.1"/>
    </source>
</evidence>
<reference evidence="7 9" key="1">
    <citation type="submission" date="2017-11" db="EMBL/GenBank/DDBJ databases">
        <title>The genome of Rhizophagus clarus HR1 reveals common genetic basis of auxotrophy among arbuscular mycorrhizal fungi.</title>
        <authorList>
            <person name="Kobayashi Y."/>
        </authorList>
    </citation>
    <scope>NUCLEOTIDE SEQUENCE [LARGE SCALE GENOMIC DNA]</scope>
    <source>
        <strain evidence="7 9">HR1</strain>
    </source>
</reference>
<dbReference type="PANTHER" id="PTHR13342">
    <property type="entry name" value="RAGULATOR COMPLEX PROTEIN LAMTOR5"/>
    <property type="match status" value="1"/>
</dbReference>
<keyword evidence="5" id="KW-0458">Lysosome</keyword>
<dbReference type="GO" id="GO:0005085">
    <property type="term" value="F:guanyl-nucleotide exchange factor activity"/>
    <property type="evidence" value="ECO:0007669"/>
    <property type="project" value="TreeGrafter"/>
</dbReference>
<accession>A0A2Z6QQG4</accession>
<dbReference type="GO" id="GO:0071986">
    <property type="term" value="C:Ragulator complex"/>
    <property type="evidence" value="ECO:0007669"/>
    <property type="project" value="InterPro"/>
</dbReference>
<dbReference type="AlphaFoldDB" id="A0A2Z6QQG4"/>
<reference evidence="8" key="2">
    <citation type="submission" date="2019-10" db="EMBL/GenBank/DDBJ databases">
        <title>Conservation and host-specific expression of non-tandemly repeated heterogenous ribosome RNA gene in arbuscular mycorrhizal fungi.</title>
        <authorList>
            <person name="Maeda T."/>
            <person name="Kobayashi Y."/>
            <person name="Nakagawa T."/>
            <person name="Ezawa T."/>
            <person name="Yamaguchi K."/>
            <person name="Bino T."/>
            <person name="Nishimoto Y."/>
            <person name="Shigenobu S."/>
            <person name="Kawaguchi M."/>
        </authorList>
    </citation>
    <scope>NUCLEOTIDE SEQUENCE</scope>
    <source>
        <strain evidence="8">HR1</strain>
    </source>
</reference>
<dbReference type="Gene3D" id="3.30.450.30">
    <property type="entry name" value="Dynein light chain 2a, cytoplasmic"/>
    <property type="match status" value="1"/>
</dbReference>
<dbReference type="OrthoDB" id="76862at2759"/>
<dbReference type="InterPro" id="IPR024135">
    <property type="entry name" value="LAMTOR5"/>
</dbReference>
<dbReference type="GO" id="GO:1904263">
    <property type="term" value="P:positive regulation of TORC1 signaling"/>
    <property type="evidence" value="ECO:0007669"/>
    <property type="project" value="TreeGrafter"/>
</dbReference>
<gene>
    <name evidence="8" type="ORF">RCL2_001996100</name>
    <name evidence="7" type="ORF">RclHR1_13430005</name>
</gene>
<dbReference type="Pfam" id="PF16672">
    <property type="entry name" value="LAMTOR5"/>
    <property type="match status" value="1"/>
</dbReference>
<dbReference type="Proteomes" id="UP000615446">
    <property type="component" value="Unassembled WGS sequence"/>
</dbReference>
<evidence type="ECO:0000256" key="3">
    <source>
        <dbReference type="ARBA" id="ARBA00007795"/>
    </source>
</evidence>
<name>A0A2Z6QQG4_9GLOM</name>
<comment type="similarity">
    <text evidence="3">Belongs to the LAMTOR5 family.</text>
</comment>
<evidence type="ECO:0000313" key="8">
    <source>
        <dbReference type="EMBL" id="GES93205.1"/>
    </source>
</evidence>